<evidence type="ECO:0000256" key="1">
    <source>
        <dbReference type="SAM" id="MobiDB-lite"/>
    </source>
</evidence>
<sequence>MRTGLPLKIKDQERIQPSSRGIHARGSAGTGSASPCIRPGLREVVLRYTMNTGLLIRYFRYTRRARPKLTLSISKSDPYIHTRTQRTASRVSTRRIGTGWPVTTRCRLRPRQPQEIDSLRGNRVFIWPTRGARRRAAPQPAAAEKKPQATTRRANGVCAATETLVVYSTNSKPEENATGRTQLSRKRRVRAGGAHARERSLVAIRWARTRHPREPRPPAARRRNAVTRATSTFVRIDPHNEPSPRYAVGSAHALPPRRGRAALPPAFGPRCPARPAPARAPRPRVLPPSHTVRIKSTVYKKRMINKMH</sequence>
<dbReference type="EMBL" id="BGZK01000956">
    <property type="protein sequence ID" value="GBP66414.1"/>
    <property type="molecule type" value="Genomic_DNA"/>
</dbReference>
<dbReference type="Proteomes" id="UP000299102">
    <property type="component" value="Unassembled WGS sequence"/>
</dbReference>
<accession>A0A4C1XV07</accession>
<proteinExistence type="predicted"/>
<evidence type="ECO:0000313" key="3">
    <source>
        <dbReference type="Proteomes" id="UP000299102"/>
    </source>
</evidence>
<name>A0A4C1XV07_EUMVA</name>
<keyword evidence="3" id="KW-1185">Reference proteome</keyword>
<comment type="caution">
    <text evidence="2">The sequence shown here is derived from an EMBL/GenBank/DDBJ whole genome shotgun (WGS) entry which is preliminary data.</text>
</comment>
<feature type="region of interest" description="Disordered" evidence="1">
    <location>
        <begin position="171"/>
        <end position="196"/>
    </location>
</feature>
<feature type="region of interest" description="Disordered" evidence="1">
    <location>
        <begin position="14"/>
        <end position="34"/>
    </location>
</feature>
<protein>
    <submittedName>
        <fullName evidence="2">Uncharacterized protein</fullName>
    </submittedName>
</protein>
<gene>
    <name evidence="2" type="ORF">EVAR_88748_1</name>
</gene>
<dbReference type="AlphaFoldDB" id="A0A4C1XV07"/>
<evidence type="ECO:0000313" key="2">
    <source>
        <dbReference type="EMBL" id="GBP66414.1"/>
    </source>
</evidence>
<feature type="region of interest" description="Disordered" evidence="1">
    <location>
        <begin position="132"/>
        <end position="154"/>
    </location>
</feature>
<reference evidence="2 3" key="1">
    <citation type="journal article" date="2019" name="Commun. Biol.">
        <title>The bagworm genome reveals a unique fibroin gene that provides high tensile strength.</title>
        <authorList>
            <person name="Kono N."/>
            <person name="Nakamura H."/>
            <person name="Ohtoshi R."/>
            <person name="Tomita M."/>
            <person name="Numata K."/>
            <person name="Arakawa K."/>
        </authorList>
    </citation>
    <scope>NUCLEOTIDE SEQUENCE [LARGE SCALE GENOMIC DNA]</scope>
</reference>
<organism evidence="2 3">
    <name type="scientific">Eumeta variegata</name>
    <name type="common">Bagworm moth</name>
    <name type="synonym">Eumeta japonica</name>
    <dbReference type="NCBI Taxonomy" id="151549"/>
    <lineage>
        <taxon>Eukaryota</taxon>
        <taxon>Metazoa</taxon>
        <taxon>Ecdysozoa</taxon>
        <taxon>Arthropoda</taxon>
        <taxon>Hexapoda</taxon>
        <taxon>Insecta</taxon>
        <taxon>Pterygota</taxon>
        <taxon>Neoptera</taxon>
        <taxon>Endopterygota</taxon>
        <taxon>Lepidoptera</taxon>
        <taxon>Glossata</taxon>
        <taxon>Ditrysia</taxon>
        <taxon>Tineoidea</taxon>
        <taxon>Psychidae</taxon>
        <taxon>Oiketicinae</taxon>
        <taxon>Eumeta</taxon>
    </lineage>
</organism>